<keyword evidence="3" id="KW-1185">Reference proteome</keyword>
<reference evidence="3" key="1">
    <citation type="journal article" date="2018" name="Nat. Microbiol.">
        <title>Leveraging single-cell genomics to expand the fungal tree of life.</title>
        <authorList>
            <person name="Ahrendt S.R."/>
            <person name="Quandt C.A."/>
            <person name="Ciobanu D."/>
            <person name="Clum A."/>
            <person name="Salamov A."/>
            <person name="Andreopoulos B."/>
            <person name="Cheng J.F."/>
            <person name="Woyke T."/>
            <person name="Pelin A."/>
            <person name="Henrissat B."/>
            <person name="Reynolds N.K."/>
            <person name="Benny G.L."/>
            <person name="Smith M.E."/>
            <person name="James T.Y."/>
            <person name="Grigoriev I.V."/>
        </authorList>
    </citation>
    <scope>NUCLEOTIDE SEQUENCE [LARGE SCALE GENOMIC DNA]</scope>
</reference>
<evidence type="ECO:0000313" key="3">
    <source>
        <dbReference type="Proteomes" id="UP000269721"/>
    </source>
</evidence>
<dbReference type="AlphaFoldDB" id="A0A4P9W7P4"/>
<sequence>MFALGAFQERQKLTWTNQERQTAFAYAGPLVLNAELCICSTPRLGCGAQRMQVDHDHGSRNAGLPTGLFCTNPDLPTTHKTALLDTEPPLRTCTCCACDGEQVNGSSGGGPASVKRLGRRGNSRWLSDAGGNNDSTLGVYVSQISSTLMTRPKGGVLQAAVSVCGACGVLRFGNQVTKKPSPPPIPPDRYGMYLGTRVPQEQRDVRS</sequence>
<evidence type="ECO:0000313" key="2">
    <source>
        <dbReference type="EMBL" id="RKO86790.1"/>
    </source>
</evidence>
<evidence type="ECO:0000256" key="1">
    <source>
        <dbReference type="SAM" id="MobiDB-lite"/>
    </source>
</evidence>
<feature type="region of interest" description="Disordered" evidence="1">
    <location>
        <begin position="178"/>
        <end position="207"/>
    </location>
</feature>
<organism evidence="2 3">
    <name type="scientific">Blyttiomyces helicus</name>
    <dbReference type="NCBI Taxonomy" id="388810"/>
    <lineage>
        <taxon>Eukaryota</taxon>
        <taxon>Fungi</taxon>
        <taxon>Fungi incertae sedis</taxon>
        <taxon>Chytridiomycota</taxon>
        <taxon>Chytridiomycota incertae sedis</taxon>
        <taxon>Chytridiomycetes</taxon>
        <taxon>Chytridiomycetes incertae sedis</taxon>
        <taxon>Blyttiomyces</taxon>
    </lineage>
</organism>
<gene>
    <name evidence="2" type="ORF">BDK51DRAFT_46310</name>
</gene>
<name>A0A4P9W7P4_9FUNG</name>
<dbReference type="EMBL" id="KZ997912">
    <property type="protein sequence ID" value="RKO86790.1"/>
    <property type="molecule type" value="Genomic_DNA"/>
</dbReference>
<protein>
    <submittedName>
        <fullName evidence="2">Uncharacterized protein</fullName>
    </submittedName>
</protein>
<proteinExistence type="predicted"/>
<dbReference type="Proteomes" id="UP000269721">
    <property type="component" value="Unassembled WGS sequence"/>
</dbReference>
<accession>A0A4P9W7P4</accession>